<feature type="domain" description="Sulfatase-modifying factor enzyme-like" evidence="2">
    <location>
        <begin position="375"/>
        <end position="647"/>
    </location>
</feature>
<dbReference type="InterPro" id="IPR005532">
    <property type="entry name" value="SUMF_dom"/>
</dbReference>
<evidence type="ECO:0000256" key="1">
    <source>
        <dbReference type="SAM" id="Phobius"/>
    </source>
</evidence>
<organism evidence="3 4">
    <name type="scientific">Rhodanobacter glycinis</name>
    <dbReference type="NCBI Taxonomy" id="582702"/>
    <lineage>
        <taxon>Bacteria</taxon>
        <taxon>Pseudomonadati</taxon>
        <taxon>Pseudomonadota</taxon>
        <taxon>Gammaproteobacteria</taxon>
        <taxon>Lysobacterales</taxon>
        <taxon>Rhodanobacteraceae</taxon>
        <taxon>Rhodanobacter</taxon>
    </lineage>
</organism>
<dbReference type="SUPFAM" id="SSF48452">
    <property type="entry name" value="TPR-like"/>
    <property type="match status" value="1"/>
</dbReference>
<name>A0A1I3XXB5_9GAMM</name>
<dbReference type="Gene3D" id="1.25.40.10">
    <property type="entry name" value="Tetratricopeptide repeat domain"/>
    <property type="match status" value="1"/>
</dbReference>
<dbReference type="InterPro" id="IPR042095">
    <property type="entry name" value="SUMF_sf"/>
</dbReference>
<dbReference type="InterPro" id="IPR016187">
    <property type="entry name" value="CTDL_fold"/>
</dbReference>
<dbReference type="AlphaFoldDB" id="A0A1I3XXB5"/>
<keyword evidence="1" id="KW-0812">Transmembrane</keyword>
<evidence type="ECO:0000313" key="3">
    <source>
        <dbReference type="EMBL" id="SFK24184.1"/>
    </source>
</evidence>
<dbReference type="Pfam" id="PF03781">
    <property type="entry name" value="FGE-sulfatase"/>
    <property type="match status" value="1"/>
</dbReference>
<protein>
    <submittedName>
        <fullName evidence="3">Formylglycine-generating enzyme, required for sulfatase activity, contains SUMF1/FGE domain</fullName>
    </submittedName>
</protein>
<dbReference type="EMBL" id="FOSR01000001">
    <property type="protein sequence ID" value="SFK24184.1"/>
    <property type="molecule type" value="Genomic_DNA"/>
</dbReference>
<accession>A0A1I3XXB5</accession>
<dbReference type="Gene3D" id="3.90.1580.10">
    <property type="entry name" value="paralog of FGE (formylglycine-generating enzyme)"/>
    <property type="match status" value="1"/>
</dbReference>
<dbReference type="PANTHER" id="PTHR23150:SF35">
    <property type="entry name" value="BLL6746 PROTEIN"/>
    <property type="match status" value="1"/>
</dbReference>
<dbReference type="InterPro" id="IPR011990">
    <property type="entry name" value="TPR-like_helical_dom_sf"/>
</dbReference>
<proteinExistence type="predicted"/>
<reference evidence="4" key="1">
    <citation type="submission" date="2016-10" db="EMBL/GenBank/DDBJ databases">
        <authorList>
            <person name="Varghese N."/>
            <person name="Submissions S."/>
        </authorList>
    </citation>
    <scope>NUCLEOTIDE SEQUENCE [LARGE SCALE GENOMIC DNA]</scope>
    <source>
        <strain evidence="4">MO64</strain>
    </source>
</reference>
<sequence>MPSKQSVNRQRTLGGGLGVLVLAFALSYHFFPQWFHINPEEEAARHSQQAARMVLPSAPSAATPANAAQRELNAGPPLTLAPTEVIAARLRKQDAALPKQLSADTPAVRALLARADKAFKAGDLAGTDDSAGALYAQALKQKPDSRAAAQGLDHVRSSLIAGIGQDIAVGDADSASTLLDGLKALPGTAGDVTVLAANLKTLKTVRPMLARAAGLLAQGKADQPRGASALDLYRQVQQLDPDNAVAAQGVLQVQRAVLDRALAAVAQNDFDGADKALAEAQVIEPGTPQLQSVRKRVDGMRKQRADGVLAQARSALDAGNLSLAKQLAAQAEAIGSDPAAVKAFEEHLTNARLYASHKPGQVFSDRFVDMPGHSPAMVVIPTGSFTMGAPNNENGRSDAETPQHQVTIKQGFAMARSAITVGQFRQFVKASGYQPDSVRLGGASVYDARSGAMRDDTSATWQDDYAGHPADDDLPVVNVSWRDATAYAAWLSQRTGKTYRLPSEAEFEYALRGGTTTRYWWGDGTPVEKVENITGGLDHSSNGRRWSHAFRGYRDGYWGPAPVMKFMPNPFGLYDMGGNVSEWVADCWHDNYIRAPSNGSAWINPGCSVHVIRGGSWGSSPEQVRSAFRQGADGDIRSGRVGFRVVREL</sequence>
<dbReference type="GO" id="GO:0120147">
    <property type="term" value="F:formylglycine-generating oxidase activity"/>
    <property type="evidence" value="ECO:0007669"/>
    <property type="project" value="TreeGrafter"/>
</dbReference>
<dbReference type="PANTHER" id="PTHR23150">
    <property type="entry name" value="SULFATASE MODIFYING FACTOR 1, 2"/>
    <property type="match status" value="1"/>
</dbReference>
<evidence type="ECO:0000313" key="4">
    <source>
        <dbReference type="Proteomes" id="UP000198725"/>
    </source>
</evidence>
<keyword evidence="4" id="KW-1185">Reference proteome</keyword>
<evidence type="ECO:0000259" key="2">
    <source>
        <dbReference type="Pfam" id="PF03781"/>
    </source>
</evidence>
<gene>
    <name evidence="3" type="ORF">SAMN05192579_101205</name>
</gene>
<keyword evidence="1" id="KW-0472">Membrane</keyword>
<feature type="transmembrane region" description="Helical" evidence="1">
    <location>
        <begin position="12"/>
        <end position="31"/>
    </location>
</feature>
<dbReference type="RefSeq" id="WP_008207967.1">
    <property type="nucleotide sequence ID" value="NZ_FOSR01000001.1"/>
</dbReference>
<dbReference type="SUPFAM" id="SSF56436">
    <property type="entry name" value="C-type lectin-like"/>
    <property type="match status" value="1"/>
</dbReference>
<dbReference type="Proteomes" id="UP000198725">
    <property type="component" value="Unassembled WGS sequence"/>
</dbReference>
<keyword evidence="1" id="KW-1133">Transmembrane helix</keyword>
<dbReference type="InterPro" id="IPR051043">
    <property type="entry name" value="Sulfatase_Mod_Factor_Kinase"/>
</dbReference>